<dbReference type="InterPro" id="IPR050583">
    <property type="entry name" value="Mycobacterial_A85_antigen"/>
</dbReference>
<comment type="caution">
    <text evidence="1">The sequence shown here is derived from an EMBL/GenBank/DDBJ whole genome shotgun (WGS) entry which is preliminary data.</text>
</comment>
<dbReference type="PANTHER" id="PTHR48098">
    <property type="entry name" value="ENTEROCHELIN ESTERASE-RELATED"/>
    <property type="match status" value="1"/>
</dbReference>
<dbReference type="RefSeq" id="WP_160801234.1">
    <property type="nucleotide sequence ID" value="NZ_WUUL01000005.1"/>
</dbReference>
<dbReference type="EMBL" id="WUUL01000005">
    <property type="protein sequence ID" value="MXQ53875.1"/>
    <property type="molecule type" value="Genomic_DNA"/>
</dbReference>
<organism evidence="1 2">
    <name type="scientific">Shimazuella alba</name>
    <dbReference type="NCBI Taxonomy" id="2690964"/>
    <lineage>
        <taxon>Bacteria</taxon>
        <taxon>Bacillati</taxon>
        <taxon>Bacillota</taxon>
        <taxon>Bacilli</taxon>
        <taxon>Bacillales</taxon>
        <taxon>Thermoactinomycetaceae</taxon>
        <taxon>Shimazuella</taxon>
    </lineage>
</organism>
<dbReference type="InterPro" id="IPR000801">
    <property type="entry name" value="Esterase-like"/>
</dbReference>
<protein>
    <submittedName>
        <fullName evidence="1">Esterase family protein</fullName>
    </submittedName>
</protein>
<dbReference type="InterPro" id="IPR029058">
    <property type="entry name" value="AB_hydrolase_fold"/>
</dbReference>
<dbReference type="PANTHER" id="PTHR48098:SF3">
    <property type="entry name" value="IRON(III) ENTEROBACTIN ESTERASE"/>
    <property type="match status" value="1"/>
</dbReference>
<evidence type="ECO:0000313" key="1">
    <source>
        <dbReference type="EMBL" id="MXQ53875.1"/>
    </source>
</evidence>
<sequence length="239" mass="27368">MEQKYLKRTIKKENLYSTHLETEKKALVYLPPDFDTNQKYPALFLHDGDDYFSLGRIATQANKLIDEQKIEPLLMIAIPVEKKLRTREYSPIGDRQQAHIAFMTEELLPYIQDRYPINKEQLVVGGSSLGGTVSLHMALEHSSIWNKILSQSGAFLSQTFSALSDKKLNWLSIYQSIGLEETNVSTHIGEVDLVQRNRKARAILQAGDANVHYLEQEGDHTWGTWQKELPTALQFFFGK</sequence>
<dbReference type="Pfam" id="PF00756">
    <property type="entry name" value="Esterase"/>
    <property type="match status" value="1"/>
</dbReference>
<dbReference type="SUPFAM" id="SSF53474">
    <property type="entry name" value="alpha/beta-Hydrolases"/>
    <property type="match status" value="1"/>
</dbReference>
<accession>A0A6I4VUM1</accession>
<gene>
    <name evidence="1" type="ORF">GSM42_09120</name>
</gene>
<dbReference type="AlphaFoldDB" id="A0A6I4VUM1"/>
<evidence type="ECO:0000313" key="2">
    <source>
        <dbReference type="Proteomes" id="UP000430692"/>
    </source>
</evidence>
<reference evidence="1 2" key="1">
    <citation type="submission" date="2019-12" db="EMBL/GenBank/DDBJ databases">
        <title>Whole-genome analyses of novel actinobacteria.</title>
        <authorList>
            <person name="Sahin N."/>
            <person name="Saygin H."/>
        </authorList>
    </citation>
    <scope>NUCLEOTIDE SEQUENCE [LARGE SCALE GENOMIC DNA]</scope>
    <source>
        <strain evidence="1 2">KC615</strain>
    </source>
</reference>
<dbReference type="Proteomes" id="UP000430692">
    <property type="component" value="Unassembled WGS sequence"/>
</dbReference>
<name>A0A6I4VUM1_9BACL</name>
<proteinExistence type="predicted"/>
<dbReference type="Gene3D" id="3.40.50.1820">
    <property type="entry name" value="alpha/beta hydrolase"/>
    <property type="match status" value="1"/>
</dbReference>
<keyword evidence="2" id="KW-1185">Reference proteome</keyword>